<organism evidence="1">
    <name type="scientific">marine sediment metagenome</name>
    <dbReference type="NCBI Taxonomy" id="412755"/>
    <lineage>
        <taxon>unclassified sequences</taxon>
        <taxon>metagenomes</taxon>
        <taxon>ecological metagenomes</taxon>
    </lineage>
</organism>
<reference evidence="1" key="1">
    <citation type="journal article" date="2014" name="Front. Microbiol.">
        <title>High frequency of phylogenetically diverse reductive dehalogenase-homologous genes in deep subseafloor sedimentary metagenomes.</title>
        <authorList>
            <person name="Kawai M."/>
            <person name="Futagami T."/>
            <person name="Toyoda A."/>
            <person name="Takaki Y."/>
            <person name="Nishi S."/>
            <person name="Hori S."/>
            <person name="Arai W."/>
            <person name="Tsubouchi T."/>
            <person name="Morono Y."/>
            <person name="Uchiyama I."/>
            <person name="Ito T."/>
            <person name="Fujiyama A."/>
            <person name="Inagaki F."/>
            <person name="Takami H."/>
        </authorList>
    </citation>
    <scope>NUCLEOTIDE SEQUENCE</scope>
    <source>
        <strain evidence="1">Expedition CK06-06</strain>
    </source>
</reference>
<gene>
    <name evidence="1" type="ORF">S06H3_25408</name>
</gene>
<protein>
    <submittedName>
        <fullName evidence="1">Uncharacterized protein</fullName>
    </submittedName>
</protein>
<dbReference type="AlphaFoldDB" id="X1LQ47"/>
<proteinExistence type="predicted"/>
<comment type="caution">
    <text evidence="1">The sequence shown here is derived from an EMBL/GenBank/DDBJ whole genome shotgun (WGS) entry which is preliminary data.</text>
</comment>
<name>X1LQ47_9ZZZZ</name>
<accession>X1LQ47</accession>
<dbReference type="EMBL" id="BARV01014623">
    <property type="protein sequence ID" value="GAI21238.1"/>
    <property type="molecule type" value="Genomic_DNA"/>
</dbReference>
<sequence length="58" mass="6773">MARLCPDEYLPWLLAHDFNLAPFDSLKSELVELEEDEFSVLLASKRDSTNLLIKYEQD</sequence>
<evidence type="ECO:0000313" key="1">
    <source>
        <dbReference type="EMBL" id="GAI21238.1"/>
    </source>
</evidence>